<feature type="signal peptide" evidence="3">
    <location>
        <begin position="1"/>
        <end position="18"/>
    </location>
</feature>
<dbReference type="CTD" id="6753675"/>
<evidence type="ECO:0000313" key="5">
    <source>
        <dbReference type="Proteomes" id="UP000009022"/>
    </source>
</evidence>
<dbReference type="HOGENOM" id="CLU_934852_0_0_1"/>
<dbReference type="GeneID" id="6753675"/>
<feature type="region of interest" description="Disordered" evidence="1">
    <location>
        <begin position="265"/>
        <end position="286"/>
    </location>
</feature>
<proteinExistence type="predicted"/>
<keyword evidence="2" id="KW-1133">Transmembrane helix</keyword>
<dbReference type="EMBL" id="DS985245">
    <property type="protein sequence ID" value="EDV25008.1"/>
    <property type="molecule type" value="Genomic_DNA"/>
</dbReference>
<dbReference type="PANTHER" id="PTHR28549">
    <property type="entry name" value="GLYCOPROTEIN INTEGRAL MEMBRANE PROTEIN 1"/>
    <property type="match status" value="1"/>
</dbReference>
<dbReference type="PANTHER" id="PTHR28549:SF2">
    <property type="entry name" value="EXPRESSED PROTEIN"/>
    <property type="match status" value="1"/>
</dbReference>
<feature type="region of interest" description="Disordered" evidence="1">
    <location>
        <begin position="176"/>
        <end position="204"/>
    </location>
</feature>
<evidence type="ECO:0000313" key="4">
    <source>
        <dbReference type="EMBL" id="EDV25008.1"/>
    </source>
</evidence>
<dbReference type="Proteomes" id="UP000009022">
    <property type="component" value="Unassembled WGS sequence"/>
</dbReference>
<feature type="compositionally biased region" description="Basic and acidic residues" evidence="1">
    <location>
        <begin position="176"/>
        <end position="203"/>
    </location>
</feature>
<evidence type="ECO:0000256" key="3">
    <source>
        <dbReference type="SAM" id="SignalP"/>
    </source>
</evidence>
<feature type="chain" id="PRO_5002797075" evidence="3">
    <location>
        <begin position="19"/>
        <end position="298"/>
    </location>
</feature>
<dbReference type="PhylomeDB" id="B3RYB6"/>
<dbReference type="KEGG" id="tad:TRIADDRAFT_63958"/>
<dbReference type="OMA" id="FCCKPPA"/>
<dbReference type="eggNOG" id="ENOG502T1GU">
    <property type="taxonomic scope" value="Eukaryota"/>
</dbReference>
<keyword evidence="2" id="KW-0472">Membrane</keyword>
<sequence>MKILFCLVLALVCQQVFSHKYHGYHNKGKLMRRDGEVLRIDVKEVQVKLNSKGIQDEKWMKVDLKIVYKDGRISVNGIPIQTSTVMSFQTPATVVDINPQKNEINKRRVPVLVRVLANRRYYRQGWKKSSRLFLEQQIISVDGNKVTQINIKEMILELGCRGNKFVYYRLHDKKPEDSEIHHRNPGNDRPYNGDKDHESRPETFPEEAVNAFEKLPMPARIAIYVGSGFLALLILFGLYKLCCRSSSSRSAEQTYVDNVKLVYNPNMEQSEKPEKPEKPEKLENKPEVKQAFEEVVIA</sequence>
<feature type="compositionally biased region" description="Basic and acidic residues" evidence="1">
    <location>
        <begin position="269"/>
        <end position="286"/>
    </location>
</feature>
<dbReference type="AlphaFoldDB" id="B3RYB6"/>
<keyword evidence="3" id="KW-0732">Signal</keyword>
<dbReference type="InParanoid" id="B3RYB6"/>
<evidence type="ECO:0000256" key="1">
    <source>
        <dbReference type="SAM" id="MobiDB-lite"/>
    </source>
</evidence>
<dbReference type="InterPro" id="IPR042319">
    <property type="entry name" value="GINM1"/>
</dbReference>
<reference evidence="4 5" key="1">
    <citation type="journal article" date="2008" name="Nature">
        <title>The Trichoplax genome and the nature of placozoans.</title>
        <authorList>
            <person name="Srivastava M."/>
            <person name="Begovic E."/>
            <person name="Chapman J."/>
            <person name="Putnam N.H."/>
            <person name="Hellsten U."/>
            <person name="Kawashima T."/>
            <person name="Kuo A."/>
            <person name="Mitros T."/>
            <person name="Salamov A."/>
            <person name="Carpenter M.L."/>
            <person name="Signorovitch A.Y."/>
            <person name="Moreno M.A."/>
            <person name="Kamm K."/>
            <person name="Grimwood J."/>
            <person name="Schmutz J."/>
            <person name="Shapiro H."/>
            <person name="Grigoriev I.V."/>
            <person name="Buss L.W."/>
            <person name="Schierwater B."/>
            <person name="Dellaporta S.L."/>
            <person name="Rokhsar D.S."/>
        </authorList>
    </citation>
    <scope>NUCLEOTIDE SEQUENCE [LARGE SCALE GENOMIC DNA]</scope>
    <source>
        <strain evidence="4 5">Grell-BS-1999</strain>
    </source>
</reference>
<name>B3RYB6_TRIAD</name>
<gene>
    <name evidence="4" type="ORF">TRIADDRAFT_63958</name>
</gene>
<evidence type="ECO:0000256" key="2">
    <source>
        <dbReference type="SAM" id="Phobius"/>
    </source>
</evidence>
<dbReference type="RefSeq" id="XP_002112898.1">
    <property type="nucleotide sequence ID" value="XM_002112862.1"/>
</dbReference>
<organism evidence="4 5">
    <name type="scientific">Trichoplax adhaerens</name>
    <name type="common">Trichoplax reptans</name>
    <dbReference type="NCBI Taxonomy" id="10228"/>
    <lineage>
        <taxon>Eukaryota</taxon>
        <taxon>Metazoa</taxon>
        <taxon>Placozoa</taxon>
        <taxon>Uniplacotomia</taxon>
        <taxon>Trichoplacea</taxon>
        <taxon>Trichoplacidae</taxon>
        <taxon>Trichoplax</taxon>
    </lineage>
</organism>
<feature type="transmembrane region" description="Helical" evidence="2">
    <location>
        <begin position="221"/>
        <end position="239"/>
    </location>
</feature>
<keyword evidence="5" id="KW-1185">Reference proteome</keyword>
<accession>B3RYB6</accession>
<keyword evidence="2" id="KW-0812">Transmembrane</keyword>
<protein>
    <submittedName>
        <fullName evidence="4">Expressed protein</fullName>
    </submittedName>
</protein>